<gene>
    <name evidence="1" type="ORF">F2Q69_00053529</name>
</gene>
<dbReference type="AlphaFoldDB" id="A0A8S9NCM1"/>
<accession>A0A8S9NCM1</accession>
<dbReference type="Proteomes" id="UP000712600">
    <property type="component" value="Unassembled WGS sequence"/>
</dbReference>
<comment type="caution">
    <text evidence="1">The sequence shown here is derived from an EMBL/GenBank/DDBJ whole genome shotgun (WGS) entry which is preliminary data.</text>
</comment>
<name>A0A8S9NCM1_BRACR</name>
<reference evidence="1" key="1">
    <citation type="submission" date="2019-12" db="EMBL/GenBank/DDBJ databases">
        <title>Genome sequencing and annotation of Brassica cretica.</title>
        <authorList>
            <person name="Studholme D.J."/>
            <person name="Sarris P."/>
        </authorList>
    </citation>
    <scope>NUCLEOTIDE SEQUENCE</scope>
    <source>
        <strain evidence="1">PFS-109/04</strain>
        <tissue evidence="1">Leaf</tissue>
    </source>
</reference>
<evidence type="ECO:0000313" key="1">
    <source>
        <dbReference type="EMBL" id="KAF3490194.1"/>
    </source>
</evidence>
<protein>
    <submittedName>
        <fullName evidence="1">Uncharacterized protein</fullName>
    </submittedName>
</protein>
<proteinExistence type="predicted"/>
<sequence length="167" mass="18854">MNMEKLFSWIKVFVTDQRRGEAIRDRLSNRHFSQQVQTGRAREQVHVSPSLGLGLHYKKTAVFKIKANVGRTRTANNIFNLKFTISTIVKHIASVSSSLYFYPSKFADIIHRRLDFKASVGSLPSDAAAPAQSGLFVAGRTRSGVVAGAFRYENFRLCITNYALKRR</sequence>
<organism evidence="1 2">
    <name type="scientific">Brassica cretica</name>
    <name type="common">Mustard</name>
    <dbReference type="NCBI Taxonomy" id="69181"/>
    <lineage>
        <taxon>Eukaryota</taxon>
        <taxon>Viridiplantae</taxon>
        <taxon>Streptophyta</taxon>
        <taxon>Embryophyta</taxon>
        <taxon>Tracheophyta</taxon>
        <taxon>Spermatophyta</taxon>
        <taxon>Magnoliopsida</taxon>
        <taxon>eudicotyledons</taxon>
        <taxon>Gunneridae</taxon>
        <taxon>Pentapetalae</taxon>
        <taxon>rosids</taxon>
        <taxon>malvids</taxon>
        <taxon>Brassicales</taxon>
        <taxon>Brassicaceae</taxon>
        <taxon>Brassiceae</taxon>
        <taxon>Brassica</taxon>
    </lineage>
</organism>
<dbReference type="EMBL" id="QGKX02002183">
    <property type="protein sequence ID" value="KAF3490194.1"/>
    <property type="molecule type" value="Genomic_DNA"/>
</dbReference>
<evidence type="ECO:0000313" key="2">
    <source>
        <dbReference type="Proteomes" id="UP000712600"/>
    </source>
</evidence>